<evidence type="ECO:0000256" key="1">
    <source>
        <dbReference type="SAM" id="Phobius"/>
    </source>
</evidence>
<evidence type="ECO:0008006" key="4">
    <source>
        <dbReference type="Google" id="ProtNLM"/>
    </source>
</evidence>
<dbReference type="EMBL" id="CSWP01000001">
    <property type="protein sequence ID" value="CPV36269.1"/>
    <property type="molecule type" value="Genomic_DNA"/>
</dbReference>
<gene>
    <name evidence="2" type="ORF">ERS075579_00760</name>
</gene>
<accession>A0A0U0ZIX2</accession>
<organism evidence="2 3">
    <name type="scientific">Mycobacteroides abscessus</name>
    <dbReference type="NCBI Taxonomy" id="36809"/>
    <lineage>
        <taxon>Bacteria</taxon>
        <taxon>Bacillati</taxon>
        <taxon>Actinomycetota</taxon>
        <taxon>Actinomycetes</taxon>
        <taxon>Mycobacteriales</taxon>
        <taxon>Mycobacteriaceae</taxon>
        <taxon>Mycobacteroides</taxon>
    </lineage>
</organism>
<name>A0A0U0ZIX2_9MYCO</name>
<protein>
    <recommendedName>
        <fullName evidence="4">DUF2933 domain-containing protein</fullName>
    </recommendedName>
</protein>
<feature type="transmembrane region" description="Helical" evidence="1">
    <location>
        <begin position="6"/>
        <end position="25"/>
    </location>
</feature>
<dbReference type="AlphaFoldDB" id="A0A0U0ZIX2"/>
<evidence type="ECO:0000313" key="2">
    <source>
        <dbReference type="EMBL" id="CPV36269.1"/>
    </source>
</evidence>
<evidence type="ECO:0000313" key="3">
    <source>
        <dbReference type="Proteomes" id="UP000045782"/>
    </source>
</evidence>
<keyword evidence="1" id="KW-0812">Transmembrane</keyword>
<reference evidence="2 3" key="1">
    <citation type="submission" date="2015-03" db="EMBL/GenBank/DDBJ databases">
        <authorList>
            <person name="Murphy D."/>
        </authorList>
    </citation>
    <scope>NUCLEOTIDE SEQUENCE [LARGE SCALE GENOMIC DNA]</scope>
    <source>
        <strain evidence="2 3">PAP088</strain>
    </source>
</reference>
<keyword evidence="1" id="KW-1133">Transmembrane helix</keyword>
<sequence>MADILPVLAVLACPVGMGVMMWMMMRDRGGTEIGQSQELQALRDEIAQLKAQRPTM</sequence>
<proteinExistence type="predicted"/>
<dbReference type="Proteomes" id="UP000045782">
    <property type="component" value="Unassembled WGS sequence"/>
</dbReference>
<dbReference type="RefSeq" id="WP_016892227.1">
    <property type="nucleotide sequence ID" value="NZ_CSWP01000001.1"/>
</dbReference>
<keyword evidence="1" id="KW-0472">Membrane</keyword>